<gene>
    <name evidence="1" type="ORF">H9701_02580</name>
</gene>
<dbReference type="InterPro" id="IPR009711">
    <property type="entry name" value="UPF0473"/>
</dbReference>
<evidence type="ECO:0000313" key="2">
    <source>
        <dbReference type="Proteomes" id="UP000823882"/>
    </source>
</evidence>
<accession>A0A9D2SZU6</accession>
<comment type="caution">
    <text evidence="1">The sequence shown here is derived from an EMBL/GenBank/DDBJ whole genome shotgun (WGS) entry which is preliminary data.</text>
</comment>
<dbReference type="Pfam" id="PF06949">
    <property type="entry name" value="DUF1292"/>
    <property type="match status" value="1"/>
</dbReference>
<protein>
    <submittedName>
        <fullName evidence="1">DUF1292 domain-containing protein</fullName>
    </submittedName>
</protein>
<dbReference type="AlphaFoldDB" id="A0A9D2SZU6"/>
<dbReference type="EMBL" id="DWWJ01000047">
    <property type="protein sequence ID" value="HJC40424.1"/>
    <property type="molecule type" value="Genomic_DNA"/>
</dbReference>
<reference evidence="1" key="1">
    <citation type="journal article" date="2021" name="PeerJ">
        <title>Extensive microbial diversity within the chicken gut microbiome revealed by metagenomics and culture.</title>
        <authorList>
            <person name="Gilroy R."/>
            <person name="Ravi A."/>
            <person name="Getino M."/>
            <person name="Pursley I."/>
            <person name="Horton D.L."/>
            <person name="Alikhan N.F."/>
            <person name="Baker D."/>
            <person name="Gharbi K."/>
            <person name="Hall N."/>
            <person name="Watson M."/>
            <person name="Adriaenssens E.M."/>
            <person name="Foster-Nyarko E."/>
            <person name="Jarju S."/>
            <person name="Secka A."/>
            <person name="Antonio M."/>
            <person name="Oren A."/>
            <person name="Chaudhuri R.R."/>
            <person name="La Ragione R."/>
            <person name="Hildebrand F."/>
            <person name="Pallen M.J."/>
        </authorList>
    </citation>
    <scope>NUCLEOTIDE SEQUENCE</scope>
    <source>
        <strain evidence="1">CHK186-1790</strain>
    </source>
</reference>
<dbReference type="Proteomes" id="UP000823882">
    <property type="component" value="Unassembled WGS sequence"/>
</dbReference>
<proteinExistence type="predicted"/>
<organism evidence="1 2">
    <name type="scientific">Candidatus Intestinimonas pullistercoris</name>
    <dbReference type="NCBI Taxonomy" id="2838623"/>
    <lineage>
        <taxon>Bacteria</taxon>
        <taxon>Bacillati</taxon>
        <taxon>Bacillota</taxon>
        <taxon>Clostridia</taxon>
        <taxon>Eubacteriales</taxon>
        <taxon>Intestinimonas</taxon>
    </lineage>
</organism>
<name>A0A9D2SZU6_9FIRM</name>
<reference evidence="1" key="2">
    <citation type="submission" date="2021-04" db="EMBL/GenBank/DDBJ databases">
        <authorList>
            <person name="Gilroy R."/>
        </authorList>
    </citation>
    <scope>NUCLEOTIDE SEQUENCE</scope>
    <source>
        <strain evidence="1">CHK186-1790</strain>
    </source>
</reference>
<evidence type="ECO:0000313" key="1">
    <source>
        <dbReference type="EMBL" id="HJC40424.1"/>
    </source>
</evidence>
<sequence length="100" mass="11404">MSDEYGGNFVSLTDEDGNEIELEHLDTIECDGVVYMAFFPVEEADENGEAPEEEDEEAGLIILKVVDVDGEEQLATLEDEEELDRVYQQFMESLFEDEEE</sequence>